<feature type="compositionally biased region" description="Basic and acidic residues" evidence="6">
    <location>
        <begin position="1"/>
        <end position="11"/>
    </location>
</feature>
<reference evidence="8 9" key="1">
    <citation type="submission" date="2019-07" db="EMBL/GenBank/DDBJ databases">
        <title>Rhodotorula toruloides NBRC10032 genome sequencing.</title>
        <authorList>
            <person name="Shida Y."/>
            <person name="Takaku H."/>
            <person name="Ogasawara W."/>
            <person name="Mori K."/>
        </authorList>
    </citation>
    <scope>NUCLEOTIDE SEQUENCE [LARGE SCALE GENOMIC DNA]</scope>
    <source>
        <strain evidence="8 9">NBRC10032</strain>
    </source>
</reference>
<comment type="caution">
    <text evidence="8">The sequence shown here is derived from an EMBL/GenBank/DDBJ whole genome shotgun (WGS) entry which is preliminary data.</text>
</comment>
<evidence type="ECO:0000256" key="4">
    <source>
        <dbReference type="ARBA" id="ARBA00023242"/>
    </source>
</evidence>
<dbReference type="GO" id="GO:0005634">
    <property type="term" value="C:nucleus"/>
    <property type="evidence" value="ECO:0007669"/>
    <property type="project" value="UniProtKB-SubCell"/>
</dbReference>
<dbReference type="InterPro" id="IPR036388">
    <property type="entry name" value="WH-like_DNA-bd_sf"/>
</dbReference>
<dbReference type="PANTHER" id="PTHR10015">
    <property type="entry name" value="HEAT SHOCK TRANSCRIPTION FACTOR"/>
    <property type="match status" value="1"/>
</dbReference>
<protein>
    <submittedName>
        <fullName evidence="8">Heat shock transcription factor</fullName>
    </submittedName>
</protein>
<dbReference type="Proteomes" id="UP000321518">
    <property type="component" value="Unassembled WGS sequence"/>
</dbReference>
<dbReference type="Pfam" id="PF00447">
    <property type="entry name" value="HSF_DNA-bind"/>
    <property type="match status" value="1"/>
</dbReference>
<dbReference type="InterPro" id="IPR000232">
    <property type="entry name" value="HSF_DNA-bd"/>
</dbReference>
<evidence type="ECO:0000256" key="5">
    <source>
        <dbReference type="RuleBase" id="RU004020"/>
    </source>
</evidence>
<dbReference type="EMBL" id="BJWK01000001">
    <property type="protein sequence ID" value="GEM06135.1"/>
    <property type="molecule type" value="Genomic_DNA"/>
</dbReference>
<keyword evidence="4" id="KW-0539">Nucleus</keyword>
<proteinExistence type="inferred from homology"/>
<evidence type="ECO:0000313" key="8">
    <source>
        <dbReference type="EMBL" id="GEM06135.1"/>
    </source>
</evidence>
<dbReference type="AlphaFoldDB" id="A0A511K7Z8"/>
<dbReference type="OrthoDB" id="60033at2759"/>
<organism evidence="8 9">
    <name type="scientific">Rhodotorula toruloides</name>
    <name type="common">Yeast</name>
    <name type="synonym">Rhodosporidium toruloides</name>
    <dbReference type="NCBI Taxonomy" id="5286"/>
    <lineage>
        <taxon>Eukaryota</taxon>
        <taxon>Fungi</taxon>
        <taxon>Dikarya</taxon>
        <taxon>Basidiomycota</taxon>
        <taxon>Pucciniomycotina</taxon>
        <taxon>Microbotryomycetes</taxon>
        <taxon>Sporidiobolales</taxon>
        <taxon>Sporidiobolaceae</taxon>
        <taxon>Rhodotorula</taxon>
    </lineage>
</organism>
<dbReference type="GO" id="GO:0003700">
    <property type="term" value="F:DNA-binding transcription factor activity"/>
    <property type="evidence" value="ECO:0007669"/>
    <property type="project" value="InterPro"/>
</dbReference>
<keyword evidence="3" id="KW-0238">DNA-binding</keyword>
<evidence type="ECO:0000259" key="7">
    <source>
        <dbReference type="SMART" id="SM00415"/>
    </source>
</evidence>
<evidence type="ECO:0000256" key="6">
    <source>
        <dbReference type="SAM" id="MobiDB-lite"/>
    </source>
</evidence>
<feature type="domain" description="HSF-type DNA-binding" evidence="7">
    <location>
        <begin position="158"/>
        <end position="265"/>
    </location>
</feature>
<dbReference type="GO" id="GO:0043565">
    <property type="term" value="F:sequence-specific DNA binding"/>
    <property type="evidence" value="ECO:0007669"/>
    <property type="project" value="InterPro"/>
</dbReference>
<dbReference type="InterPro" id="IPR036390">
    <property type="entry name" value="WH_DNA-bd_sf"/>
</dbReference>
<evidence type="ECO:0000313" key="9">
    <source>
        <dbReference type="Proteomes" id="UP000321518"/>
    </source>
</evidence>
<dbReference type="SUPFAM" id="SSF46785">
    <property type="entry name" value="Winged helix' DNA-binding domain"/>
    <property type="match status" value="1"/>
</dbReference>
<dbReference type="SMART" id="SM00415">
    <property type="entry name" value="HSF"/>
    <property type="match status" value="1"/>
</dbReference>
<dbReference type="PANTHER" id="PTHR10015:SF427">
    <property type="entry name" value="HEAT SHOCK FACTOR PROTEIN"/>
    <property type="match status" value="1"/>
</dbReference>
<accession>A0A511K7Z8</accession>
<name>A0A511K7Z8_RHOTO</name>
<sequence length="382" mass="40746">MGSPFDAEHQPNPKLSLSLDDLAPHQGSSRSLAMAPQAGSAFPAPFTYPPDHSPALFGAVESSRWTATQMPSFAPAAFSLPHSPSSPSLLPSTNTSPVVASQLVASPTLTVGEVLGAFPSAADDPLPPPTGTLAARRGSGGGFETDSVVEGPIGLTPRVKPFIAKLNHLLGHPEIYQDCIVWDSAGEAFIVNANKRFCDEVLPRLFGHGNLASFTRQLNVYGFRRLSNSELMSRIDVKSQEGYSGWSHALFSRDDKSSLHLLNPRPSRARMLKKAEKQKRLEHEQHEKERKAKQVAAAAASAAAHAVGSSSFPTLTAPPLGHALMHDYTLRRESNSSNSSTGSASTASSLDSPTTPETTHLGLLWQGQPHRMPPITSGMAGW</sequence>
<dbReference type="PRINTS" id="PR00056">
    <property type="entry name" value="HSFDOMAIN"/>
</dbReference>
<feature type="region of interest" description="Disordered" evidence="6">
    <location>
        <begin position="1"/>
        <end position="46"/>
    </location>
</feature>
<comment type="similarity">
    <text evidence="2 5">Belongs to the HSF family.</text>
</comment>
<comment type="subcellular location">
    <subcellularLocation>
        <location evidence="1">Nucleus</location>
    </subcellularLocation>
</comment>
<evidence type="ECO:0000256" key="1">
    <source>
        <dbReference type="ARBA" id="ARBA00004123"/>
    </source>
</evidence>
<evidence type="ECO:0000256" key="3">
    <source>
        <dbReference type="ARBA" id="ARBA00023125"/>
    </source>
</evidence>
<feature type="compositionally biased region" description="Low complexity" evidence="6">
    <location>
        <begin position="335"/>
        <end position="349"/>
    </location>
</feature>
<evidence type="ECO:0000256" key="2">
    <source>
        <dbReference type="ARBA" id="ARBA00006403"/>
    </source>
</evidence>
<feature type="region of interest" description="Disordered" evidence="6">
    <location>
        <begin position="332"/>
        <end position="382"/>
    </location>
</feature>
<keyword evidence="8" id="KW-0346">Stress response</keyword>
<gene>
    <name evidence="8" type="ORF">Rt10032_c01g0152</name>
</gene>
<dbReference type="Gene3D" id="1.10.10.10">
    <property type="entry name" value="Winged helix-like DNA-binding domain superfamily/Winged helix DNA-binding domain"/>
    <property type="match status" value="1"/>
</dbReference>